<comment type="similarity">
    <text evidence="1">Belongs to the Skp family.</text>
</comment>
<proteinExistence type="inferred from homology"/>
<evidence type="ECO:0000256" key="1">
    <source>
        <dbReference type="ARBA" id="ARBA00009091"/>
    </source>
</evidence>
<dbReference type="GO" id="GO:0051082">
    <property type="term" value="F:unfolded protein binding"/>
    <property type="evidence" value="ECO:0007669"/>
    <property type="project" value="InterPro"/>
</dbReference>
<dbReference type="GO" id="GO:0050821">
    <property type="term" value="P:protein stabilization"/>
    <property type="evidence" value="ECO:0007669"/>
    <property type="project" value="TreeGrafter"/>
</dbReference>
<keyword evidence="2" id="KW-0732">Signal</keyword>
<dbReference type="Gene3D" id="3.30.910.20">
    <property type="entry name" value="Skp domain"/>
    <property type="match status" value="1"/>
</dbReference>
<feature type="region of interest" description="Disordered" evidence="4">
    <location>
        <begin position="225"/>
        <end position="263"/>
    </location>
</feature>
<reference evidence="5 6" key="2">
    <citation type="journal article" date="2014" name="FEMS Microbiol. Lett.">
        <title>Draft genomic DNA sequence of the facultatively methylotrophic bacterium Acidomonas methanolica type strain MB58.</title>
        <authorList>
            <person name="Higashiura N."/>
            <person name="Hadano H."/>
            <person name="Hirakawa H."/>
            <person name="Matsutani M."/>
            <person name="Takabe S."/>
            <person name="Matsushita K."/>
            <person name="Azuma Y."/>
        </authorList>
    </citation>
    <scope>NUCLEOTIDE SEQUENCE [LARGE SCALE GENOMIC DNA]</scope>
    <source>
        <strain evidence="5 6">MB58</strain>
    </source>
</reference>
<dbReference type="GO" id="GO:0005829">
    <property type="term" value="C:cytosol"/>
    <property type="evidence" value="ECO:0007669"/>
    <property type="project" value="TreeGrafter"/>
</dbReference>
<dbReference type="Proteomes" id="UP000019760">
    <property type="component" value="Unassembled WGS sequence"/>
</dbReference>
<dbReference type="SMART" id="SM00935">
    <property type="entry name" value="OmpH"/>
    <property type="match status" value="1"/>
</dbReference>
<keyword evidence="6" id="KW-1185">Reference proteome</keyword>
<evidence type="ECO:0000313" key="5">
    <source>
        <dbReference type="EMBL" id="GAJ30622.1"/>
    </source>
</evidence>
<evidence type="ECO:0000256" key="3">
    <source>
        <dbReference type="SAM" id="Coils"/>
    </source>
</evidence>
<dbReference type="PANTHER" id="PTHR35089:SF1">
    <property type="entry name" value="CHAPERONE PROTEIN SKP"/>
    <property type="match status" value="1"/>
</dbReference>
<evidence type="ECO:0000256" key="2">
    <source>
        <dbReference type="ARBA" id="ARBA00022729"/>
    </source>
</evidence>
<gene>
    <name evidence="5" type="ORF">Amme_212_005</name>
</gene>
<evidence type="ECO:0000313" key="6">
    <source>
        <dbReference type="Proteomes" id="UP000019760"/>
    </source>
</evidence>
<dbReference type="EMBL" id="BAND01000196">
    <property type="protein sequence ID" value="GAJ30622.1"/>
    <property type="molecule type" value="Genomic_DNA"/>
</dbReference>
<dbReference type="InterPro" id="IPR024930">
    <property type="entry name" value="Skp_dom_sf"/>
</dbReference>
<feature type="coiled-coil region" evidence="3">
    <location>
        <begin position="97"/>
        <end position="143"/>
    </location>
</feature>
<dbReference type="Pfam" id="PF03938">
    <property type="entry name" value="OmpH"/>
    <property type="match status" value="1"/>
</dbReference>
<comment type="caution">
    <text evidence="5">The sequence shown here is derived from an EMBL/GenBank/DDBJ whole genome shotgun (WGS) entry which is preliminary data.</text>
</comment>
<feature type="region of interest" description="Disordered" evidence="4">
    <location>
        <begin position="1"/>
        <end position="60"/>
    </location>
</feature>
<organism evidence="5 6">
    <name type="scientific">Acidomonas methanolica NBRC 104435</name>
    <dbReference type="NCBI Taxonomy" id="1231351"/>
    <lineage>
        <taxon>Bacteria</taxon>
        <taxon>Pseudomonadati</taxon>
        <taxon>Pseudomonadota</taxon>
        <taxon>Alphaproteobacteria</taxon>
        <taxon>Acetobacterales</taxon>
        <taxon>Acetobacteraceae</taxon>
        <taxon>Acidomonas</taxon>
    </lineage>
</organism>
<protein>
    <submittedName>
        <fullName evidence="5">Outer membrane protein OmpH/Skp</fullName>
    </submittedName>
</protein>
<dbReference type="PANTHER" id="PTHR35089">
    <property type="entry name" value="CHAPERONE PROTEIN SKP"/>
    <property type="match status" value="1"/>
</dbReference>
<name>A0A023D8W6_ACIMT</name>
<evidence type="ECO:0000256" key="4">
    <source>
        <dbReference type="SAM" id="MobiDB-lite"/>
    </source>
</evidence>
<feature type="compositionally biased region" description="Low complexity" evidence="4">
    <location>
        <begin position="9"/>
        <end position="23"/>
    </location>
</feature>
<reference evidence="6" key="1">
    <citation type="journal article" date="2014" name="FEMS Microbiol. Lett.">
        <title>Draft Genomic DNA Sequence of the Facultatively Methylotrophic Bacterium Acidomonas methanolica type strain MB58.</title>
        <authorList>
            <person name="Higashiura N."/>
            <person name="Hadano H."/>
            <person name="Hirakawa H."/>
            <person name="Matsutani M."/>
            <person name="Takabe S."/>
            <person name="Matsushita K."/>
            <person name="Azuma Y."/>
        </authorList>
    </citation>
    <scope>NUCLEOTIDE SEQUENCE [LARGE SCALE GENOMIC DNA]</scope>
    <source>
        <strain evidence="6">MB58</strain>
    </source>
</reference>
<accession>A0A023D8W6</accession>
<keyword evidence="3" id="KW-0175">Coiled coil</keyword>
<dbReference type="SUPFAM" id="SSF111384">
    <property type="entry name" value="OmpH-like"/>
    <property type="match status" value="1"/>
</dbReference>
<sequence>MPKQPAPAAPAAAPRVVRRAVPVPQDPSQEAPDEGGAQNEAAPVLPLPPIPDSPNLPKEAPPPAAVIGVISVPSVMRLSTAADEAQRVLGARRDKLAAAAQREQAGWRDEQQKLQNDARKLTAEQVQLRERHLQERRAHAQRDFSNRARIIQEAANVSLNQIERELVRIVRQVAQAHGMNLVMHSEQVALHVPEQDITQEVADQLNKILPHVFIPDENVDPEVLAKSGKFPTTANPQAAEDQVPASAPAPKLPPAQSILRRQH</sequence>
<feature type="compositionally biased region" description="Pro residues" evidence="4">
    <location>
        <begin position="45"/>
        <end position="60"/>
    </location>
</feature>
<dbReference type="InterPro" id="IPR005632">
    <property type="entry name" value="Chaperone_Skp"/>
</dbReference>
<dbReference type="AlphaFoldDB" id="A0A023D8W6"/>